<dbReference type="Proteomes" id="UP000011014">
    <property type="component" value="Unassembled WGS sequence"/>
</dbReference>
<gene>
    <name evidence="2" type="ORF">GSOID_T00032571001</name>
</gene>
<protein>
    <submittedName>
        <fullName evidence="2">Uncharacterized protein</fullName>
    </submittedName>
</protein>
<keyword evidence="1" id="KW-1133">Transmembrane helix</keyword>
<keyword evidence="1" id="KW-0472">Membrane</keyword>
<name>E4YT28_OIKDI</name>
<dbReference type="AlphaFoldDB" id="E4YT28"/>
<accession>E4YT28</accession>
<reference evidence="2" key="1">
    <citation type="journal article" date="2010" name="Science">
        <title>Plasticity of animal genome architecture unmasked by rapid evolution of a pelagic tunicate.</title>
        <authorList>
            <person name="Denoeud F."/>
            <person name="Henriet S."/>
            <person name="Mungpakdee S."/>
            <person name="Aury J.M."/>
            <person name="Da Silva C."/>
            <person name="Brinkmann H."/>
            <person name="Mikhaleva J."/>
            <person name="Olsen L.C."/>
            <person name="Jubin C."/>
            <person name="Canestro C."/>
            <person name="Bouquet J.M."/>
            <person name="Danks G."/>
            <person name="Poulain J."/>
            <person name="Campsteijn C."/>
            <person name="Adamski M."/>
            <person name="Cross I."/>
            <person name="Yadetie F."/>
            <person name="Muffato M."/>
            <person name="Louis A."/>
            <person name="Butcher S."/>
            <person name="Tsagkogeorga G."/>
            <person name="Konrad A."/>
            <person name="Singh S."/>
            <person name="Jensen M.F."/>
            <person name="Cong E.H."/>
            <person name="Eikeseth-Otteraa H."/>
            <person name="Noel B."/>
            <person name="Anthouard V."/>
            <person name="Porcel B.M."/>
            <person name="Kachouri-Lafond R."/>
            <person name="Nishino A."/>
            <person name="Ugolini M."/>
            <person name="Chourrout P."/>
            <person name="Nishida H."/>
            <person name="Aasland R."/>
            <person name="Huzurbazar S."/>
            <person name="Westhof E."/>
            <person name="Delsuc F."/>
            <person name="Lehrach H."/>
            <person name="Reinhardt R."/>
            <person name="Weissenbach J."/>
            <person name="Roy S.W."/>
            <person name="Artiguenave F."/>
            <person name="Postlethwait J.H."/>
            <person name="Manak J.R."/>
            <person name="Thompson E.M."/>
            <person name="Jaillon O."/>
            <person name="Du Pasquier L."/>
            <person name="Boudinot P."/>
            <person name="Liberles D.A."/>
            <person name="Volff J.N."/>
            <person name="Philippe H."/>
            <person name="Lenhard B."/>
            <person name="Roest Crollius H."/>
            <person name="Wincker P."/>
            <person name="Chourrout D."/>
        </authorList>
    </citation>
    <scope>NUCLEOTIDE SEQUENCE [LARGE SCALE GENOMIC DNA]</scope>
</reference>
<dbReference type="EMBL" id="FN655273">
    <property type="protein sequence ID" value="CBY38617.1"/>
    <property type="molecule type" value="Genomic_DNA"/>
</dbReference>
<evidence type="ECO:0000313" key="2">
    <source>
        <dbReference type="EMBL" id="CBY38617.1"/>
    </source>
</evidence>
<feature type="transmembrane region" description="Helical" evidence="1">
    <location>
        <begin position="142"/>
        <end position="167"/>
    </location>
</feature>
<keyword evidence="1" id="KW-0812">Transmembrane</keyword>
<proteinExistence type="predicted"/>
<organism evidence="2">
    <name type="scientific">Oikopleura dioica</name>
    <name type="common">Tunicate</name>
    <dbReference type="NCBI Taxonomy" id="34765"/>
    <lineage>
        <taxon>Eukaryota</taxon>
        <taxon>Metazoa</taxon>
        <taxon>Chordata</taxon>
        <taxon>Tunicata</taxon>
        <taxon>Appendicularia</taxon>
        <taxon>Copelata</taxon>
        <taxon>Oikopleuridae</taxon>
        <taxon>Oikopleura</taxon>
    </lineage>
</organism>
<evidence type="ECO:0000256" key="1">
    <source>
        <dbReference type="SAM" id="Phobius"/>
    </source>
</evidence>
<sequence>MKISSAVERITPDMPSPKDLMKVVSTGAKVMDRVLGKVTDATGSSAVQAKVSTIGRAIMDKGQSLFSESTDGSRVRQHAKEFADKAKTAARYANLERRDLMHDVERNTGSFWDTAGDLINAFQPSEAPPVTASGSSGLDAALVGPIVIVASIILMIMLCLCLYFMTIRHFGRRHERRQMRFAEYSEYAPAKYDSRQSDQL</sequence>